<sequence length="1592" mass="177196">MVKQGLLVTVVLDCDFAGAILVPQELINPDGYTILSACGPHEVVHELELSTGERRGAFSYFLIETLSALRKRGIDITHESLYEYIRIRFHASWPCQTPMRYGNRSFSFFEGPATTSSTPFVHVYEKDNGLCLDAGEAHGVHAGDTFRLYPPDWRGDTVSQVDNISVTARVGTVRCLTSDLANFEPEAVRKEIGTGWRAKPLTSLSQHKISVRLPASVYNRVHQTQAPEDRRYLHFCTSDNDEGETCMFNVVLDDQGRYEILDGLGGTIANIPAIPANAQGAEQRLMDTLQHLSKFKYAEGIENQIPDTLFEMQFSLVSSVGGGKPTNSSALDVEHGGSWQLEIENKGKSALYFTLFDFTPSWEIENILSESGHNGFLVLEPESKEILPLVMKVPKFLQNNGAGCCEDIIKVFITNRATSFPLMVLPELPLYDPHKSGQPQMAGGELLDPAAGPTGFVRGNYAGHEGWATRNFVISTKMPGMLDPESPQVPAIPDAQELKITNERSVTPDSIISTEMSHPGMKEQELHQVSTIPDSQELKITNQMEAESTNPESLHGSYTSAEDELEELQSTTADCDTATTYSTESLSDDPKLRYLQVFAEQLVNDMKQVSDEFCFENIEAGYLDDVLKEFAWKLHNESSSPFQWEASVILNRKRKNIIELLVPHPLDHDVIGSQDSESKLSEDEDQDESLNREIFRKPEATVKEWINDVEPLPDAGEELSPATEDDPVQDDIEHEFGSKSLLLQQAHSLEILPQLPNYEQFIRVSDAYQWLLTKIPQHGLLTFQAPNTILEIGTKIRNLLRAQESLRKMSSRKPLSVVKMIFYFNWNLDRSMRDAGSSPQYGDALGEMGCLTGSWNEAQAATVKDYMDQTWPRSRALLTLMQTLLSTPEGQECSYQAHEFISSKDKSGVGAAQLTACVQPPSVCHISVTGSLSFVSEISEQIGWLASVLQSSSNHHGPVACTPSVNDLQVHIQDEGSHGLPVVGSCNLSLDLETADISELSPGFCWGHLFCDPVLVRGYPILRRTQPNTGLEMSLVDMAAIVGSHQVVQWGERIIIKSFNMLMIATMAAADIIVWHLLVSEQPEERISYIDPRLDTLDSEATKDISLRILEERRHVIGWCSKVTELCGDATANLNLKSSGLLMPPASIVIDRLYIGARADFGAGLNMSFNKKQKPFWLMRENDYPSLLKWVGVQPIVFYDVADHRAWLTDGASALLHLVRVSLYLDENDPESVYDWVFDATQLKDKWDGFTGRQAALKTLKSWDNLNLNVYVVRKQRRSDGGFETEYATLKTRSKKILHSIEILIDKQAMSSSQDGIRIPQTLDIRRDIIGFDIQDIIDPCSAIRSRIKHLNSWGHGWVDLIPSIGTTTIFGQGFGDLICPKEPHALCSEWKSVPKGKDYMAASVSTLQMLYNQRLLRLDSGLSPGEMTSKIVWVSPNPPFKSCECLQRSTSNTEDGDFHTTSVQFLIAKKSLRSRLVLRGSTPVDVMTLDKKGAVVFGHIPFLSRKSESKFAAEQQGEDLDAASSVELSNRGTLRSSLASPAASELVTSAGSAAITSPSLEASLSVDLRSDDNEERDKKGKRWRRFMEILR</sequence>
<evidence type="ECO:0000313" key="2">
    <source>
        <dbReference type="EMBL" id="QYT05241.1"/>
    </source>
</evidence>
<proteinExistence type="predicted"/>
<feature type="region of interest" description="Disordered" evidence="1">
    <location>
        <begin position="483"/>
        <end position="508"/>
    </location>
</feature>
<evidence type="ECO:0000313" key="3">
    <source>
        <dbReference type="Proteomes" id="UP000826661"/>
    </source>
</evidence>
<dbReference type="EMBL" id="CP075870">
    <property type="protein sequence ID" value="QYT05241.1"/>
    <property type="molecule type" value="Genomic_DNA"/>
</dbReference>
<protein>
    <submittedName>
        <fullName evidence="2">Uncharacterized protein</fullName>
    </submittedName>
</protein>
<keyword evidence="3" id="KW-1185">Reference proteome</keyword>
<feature type="region of interest" description="Disordered" evidence="1">
    <location>
        <begin position="669"/>
        <end position="692"/>
    </location>
</feature>
<name>A0A8G0PJY7_9HYPO</name>
<accession>A0A8G0PJY7</accession>
<reference evidence="2 3" key="1">
    <citation type="journal article" date="2021" name="BMC Genomics">
        <title>Telomere-to-telomere genome assembly of asparaginase-producing Trichoderma simmonsii.</title>
        <authorList>
            <person name="Chung D."/>
            <person name="Kwon Y.M."/>
            <person name="Yang Y."/>
        </authorList>
    </citation>
    <scope>NUCLEOTIDE SEQUENCE [LARGE SCALE GENOMIC DNA]</scope>
    <source>
        <strain evidence="2 3">GH-Sj1</strain>
    </source>
</reference>
<dbReference type="Proteomes" id="UP000826661">
    <property type="component" value="Chromosome VII"/>
</dbReference>
<gene>
    <name evidence="2" type="ORF">H0G86_012135</name>
</gene>
<feature type="compositionally biased region" description="Basic and acidic residues" evidence="1">
    <location>
        <begin position="669"/>
        <end position="681"/>
    </location>
</feature>
<feature type="compositionally biased region" description="Polar residues" evidence="1">
    <location>
        <begin position="545"/>
        <end position="560"/>
    </location>
</feature>
<dbReference type="Gene3D" id="3.40.50.1460">
    <property type="match status" value="1"/>
</dbReference>
<feature type="region of interest" description="Disordered" evidence="1">
    <location>
        <begin position="545"/>
        <end position="564"/>
    </location>
</feature>
<evidence type="ECO:0000256" key="1">
    <source>
        <dbReference type="SAM" id="MobiDB-lite"/>
    </source>
</evidence>
<organism evidence="2 3">
    <name type="scientific">Trichoderma simmonsii</name>
    <dbReference type="NCBI Taxonomy" id="1491479"/>
    <lineage>
        <taxon>Eukaryota</taxon>
        <taxon>Fungi</taxon>
        <taxon>Dikarya</taxon>
        <taxon>Ascomycota</taxon>
        <taxon>Pezizomycotina</taxon>
        <taxon>Sordariomycetes</taxon>
        <taxon>Hypocreomycetidae</taxon>
        <taxon>Hypocreales</taxon>
        <taxon>Hypocreaceae</taxon>
        <taxon>Trichoderma</taxon>
    </lineage>
</organism>